<evidence type="ECO:0000313" key="2">
    <source>
        <dbReference type="Proteomes" id="UP000789759"/>
    </source>
</evidence>
<keyword evidence="2" id="KW-1185">Reference proteome</keyword>
<accession>A0A9N8VXM9</accession>
<dbReference type="EMBL" id="CAJVQA010000312">
    <property type="protein sequence ID" value="CAG8467928.1"/>
    <property type="molecule type" value="Genomic_DNA"/>
</dbReference>
<reference evidence="1" key="1">
    <citation type="submission" date="2021-06" db="EMBL/GenBank/DDBJ databases">
        <authorList>
            <person name="Kallberg Y."/>
            <person name="Tangrot J."/>
            <person name="Rosling A."/>
        </authorList>
    </citation>
    <scope>NUCLEOTIDE SEQUENCE</scope>
    <source>
        <strain evidence="1">FL966</strain>
    </source>
</reference>
<name>A0A9N8VXM9_9GLOM</name>
<proteinExistence type="predicted"/>
<evidence type="ECO:0000313" key="1">
    <source>
        <dbReference type="EMBL" id="CAG8467928.1"/>
    </source>
</evidence>
<gene>
    <name evidence="1" type="ORF">CPELLU_LOCUS932</name>
</gene>
<organism evidence="1 2">
    <name type="scientific">Cetraspora pellucida</name>
    <dbReference type="NCBI Taxonomy" id="1433469"/>
    <lineage>
        <taxon>Eukaryota</taxon>
        <taxon>Fungi</taxon>
        <taxon>Fungi incertae sedis</taxon>
        <taxon>Mucoromycota</taxon>
        <taxon>Glomeromycotina</taxon>
        <taxon>Glomeromycetes</taxon>
        <taxon>Diversisporales</taxon>
        <taxon>Gigasporaceae</taxon>
        <taxon>Cetraspora</taxon>
    </lineage>
</organism>
<comment type="caution">
    <text evidence="1">The sequence shown here is derived from an EMBL/GenBank/DDBJ whole genome shotgun (WGS) entry which is preliminary data.</text>
</comment>
<protein>
    <submittedName>
        <fullName evidence="1">22801_t:CDS:1</fullName>
    </submittedName>
</protein>
<sequence>MNNNFSSKSSANVYTTPDRKICPSVLSHLITTSNDVLHSSNVMDVHLVSNMSPNASPCPSPILRPVSSPLTPITPFVLTDSHYEKEFLNNTTHNNHEFLYHIQQVQRLHNQYGYHDKYGYGHQPSASFVQNSPSPLSSGASTPTCSKAYDIIMPFSFDYPNSDFSHLMPLSTCECGSLPFYNTSPQLNLTPTTEMFKNLTIDNENYECDLYNNQSHDDYFRNSYYYNHNVEYQKALLGNGEINSIGNDMQVRFSSVPDKIITSNNNTFSQPKDTQFHEIITKFNNLDILDSH</sequence>
<dbReference type="Proteomes" id="UP000789759">
    <property type="component" value="Unassembled WGS sequence"/>
</dbReference>
<dbReference type="AlphaFoldDB" id="A0A9N8VXM9"/>
<dbReference type="OrthoDB" id="2355043at2759"/>